<reference evidence="2 3" key="1">
    <citation type="submission" date="2021-03" db="EMBL/GenBank/DDBJ databases">
        <title>Sequencing the genomes of 1000 actinobacteria strains.</title>
        <authorList>
            <person name="Klenk H.-P."/>
        </authorList>
    </citation>
    <scope>NUCLEOTIDE SEQUENCE [LARGE SCALE GENOMIC DNA]</scope>
    <source>
        <strain evidence="2 3">DSM 46670</strain>
    </source>
</reference>
<gene>
    <name evidence="2" type="ORF">JOF56_004502</name>
</gene>
<evidence type="ECO:0000256" key="1">
    <source>
        <dbReference type="SAM" id="MobiDB-lite"/>
    </source>
</evidence>
<dbReference type="RefSeq" id="WP_209641217.1">
    <property type="nucleotide sequence ID" value="NZ_JAGINW010000001.1"/>
</dbReference>
<name>A0ABS4TI71_9PSEU</name>
<sequence length="252" mass="26534">MRLEFVRRPDRLSAGYGQFADALTELEVGHVAGALVENAPRFGLRAFADGDGVTLEPGDFRAAPGKLPKRSSGLGPRGLAADPRPLPIETLTAFVKAMEQIPEGTLKHPALQHRLAVHNVVGARDGWYTVDVRRAGPAMEAVQDCHGHSRAVMDVSGMNLALIMAADVSAAVEAGGEGEYSALLRAAGALGQHLCTAAAKAGMFCRPLRSFDDTALEAAAGFPLSHSLLYVLLAGRPKVTGFSYDLSPLEAP</sequence>
<dbReference type="Proteomes" id="UP001519332">
    <property type="component" value="Unassembled WGS sequence"/>
</dbReference>
<keyword evidence="3" id="KW-1185">Reference proteome</keyword>
<evidence type="ECO:0008006" key="4">
    <source>
        <dbReference type="Google" id="ProtNLM"/>
    </source>
</evidence>
<dbReference type="InterPro" id="IPR000415">
    <property type="entry name" value="Nitroreductase-like"/>
</dbReference>
<dbReference type="EMBL" id="JAGINW010000001">
    <property type="protein sequence ID" value="MBP2324117.1"/>
    <property type="molecule type" value="Genomic_DNA"/>
</dbReference>
<feature type="region of interest" description="Disordered" evidence="1">
    <location>
        <begin position="58"/>
        <end position="82"/>
    </location>
</feature>
<organism evidence="2 3">
    <name type="scientific">Kibdelosporangium banguiense</name>
    <dbReference type="NCBI Taxonomy" id="1365924"/>
    <lineage>
        <taxon>Bacteria</taxon>
        <taxon>Bacillati</taxon>
        <taxon>Actinomycetota</taxon>
        <taxon>Actinomycetes</taxon>
        <taxon>Pseudonocardiales</taxon>
        <taxon>Pseudonocardiaceae</taxon>
        <taxon>Kibdelosporangium</taxon>
    </lineage>
</organism>
<evidence type="ECO:0000313" key="3">
    <source>
        <dbReference type="Proteomes" id="UP001519332"/>
    </source>
</evidence>
<accession>A0ABS4TI71</accession>
<comment type="caution">
    <text evidence="2">The sequence shown here is derived from an EMBL/GenBank/DDBJ whole genome shotgun (WGS) entry which is preliminary data.</text>
</comment>
<evidence type="ECO:0000313" key="2">
    <source>
        <dbReference type="EMBL" id="MBP2324117.1"/>
    </source>
</evidence>
<dbReference type="SUPFAM" id="SSF55469">
    <property type="entry name" value="FMN-dependent nitroreductase-like"/>
    <property type="match status" value="1"/>
</dbReference>
<dbReference type="Gene3D" id="3.40.109.10">
    <property type="entry name" value="NADH Oxidase"/>
    <property type="match status" value="1"/>
</dbReference>
<protein>
    <recommendedName>
        <fullName evidence="4">Nitroreductase domain-containing protein</fullName>
    </recommendedName>
</protein>
<proteinExistence type="predicted"/>